<dbReference type="AlphaFoldDB" id="A0A9D3M2P0"/>
<sequence>MCATRMLIRCLLVVSVSVPLIRYSFMTCSPSGRRASTARTSCGSENARTDSHMTPAIRDHGTVKHEHAHAAGRGNGPRKYETGRRAVPSPKIPPPLSDRFRFSRQEVNEAAGAKRTLSPLGLPKPCPRFREGGAVVWPSALRSGTAPFG</sequence>
<accession>A0A9D3M2P0</accession>
<evidence type="ECO:0000313" key="4">
    <source>
        <dbReference type="Proteomes" id="UP001044222"/>
    </source>
</evidence>
<dbReference type="EMBL" id="JAFIRN010000010">
    <property type="protein sequence ID" value="KAG5841457.1"/>
    <property type="molecule type" value="Genomic_DNA"/>
</dbReference>
<organism evidence="3 4">
    <name type="scientific">Anguilla anguilla</name>
    <name type="common">European freshwater eel</name>
    <name type="synonym">Muraena anguilla</name>
    <dbReference type="NCBI Taxonomy" id="7936"/>
    <lineage>
        <taxon>Eukaryota</taxon>
        <taxon>Metazoa</taxon>
        <taxon>Chordata</taxon>
        <taxon>Craniata</taxon>
        <taxon>Vertebrata</taxon>
        <taxon>Euteleostomi</taxon>
        <taxon>Actinopterygii</taxon>
        <taxon>Neopterygii</taxon>
        <taxon>Teleostei</taxon>
        <taxon>Anguilliformes</taxon>
        <taxon>Anguillidae</taxon>
        <taxon>Anguilla</taxon>
    </lineage>
</organism>
<evidence type="ECO:0000313" key="3">
    <source>
        <dbReference type="EMBL" id="KAG5841457.1"/>
    </source>
</evidence>
<dbReference type="Proteomes" id="UP001044222">
    <property type="component" value="Chromosome 10"/>
</dbReference>
<protein>
    <recommendedName>
        <fullName evidence="5">Secreted protein</fullName>
    </recommendedName>
</protein>
<feature type="signal peptide" evidence="2">
    <location>
        <begin position="1"/>
        <end position="17"/>
    </location>
</feature>
<evidence type="ECO:0008006" key="5">
    <source>
        <dbReference type="Google" id="ProtNLM"/>
    </source>
</evidence>
<feature type="region of interest" description="Disordered" evidence="1">
    <location>
        <begin position="34"/>
        <end position="99"/>
    </location>
</feature>
<evidence type="ECO:0000256" key="2">
    <source>
        <dbReference type="SAM" id="SignalP"/>
    </source>
</evidence>
<evidence type="ECO:0000256" key="1">
    <source>
        <dbReference type="SAM" id="MobiDB-lite"/>
    </source>
</evidence>
<proteinExistence type="predicted"/>
<feature type="chain" id="PRO_5038976184" description="Secreted protein" evidence="2">
    <location>
        <begin position="18"/>
        <end position="149"/>
    </location>
</feature>
<comment type="caution">
    <text evidence="3">The sequence shown here is derived from an EMBL/GenBank/DDBJ whole genome shotgun (WGS) entry which is preliminary data.</text>
</comment>
<gene>
    <name evidence="3" type="ORF">ANANG_G00199700</name>
</gene>
<feature type="compositionally biased region" description="Polar residues" evidence="1">
    <location>
        <begin position="37"/>
        <end position="46"/>
    </location>
</feature>
<keyword evidence="4" id="KW-1185">Reference proteome</keyword>
<feature type="compositionally biased region" description="Basic and acidic residues" evidence="1">
    <location>
        <begin position="47"/>
        <end position="69"/>
    </location>
</feature>
<keyword evidence="2" id="KW-0732">Signal</keyword>
<reference evidence="3" key="1">
    <citation type="submission" date="2021-01" db="EMBL/GenBank/DDBJ databases">
        <title>A chromosome-scale assembly of European eel, Anguilla anguilla.</title>
        <authorList>
            <person name="Henkel C."/>
            <person name="Jong-Raadsen S.A."/>
            <person name="Dufour S."/>
            <person name="Weltzien F.-A."/>
            <person name="Palstra A.P."/>
            <person name="Pelster B."/>
            <person name="Spaink H.P."/>
            <person name="Van Den Thillart G.E."/>
            <person name="Jansen H."/>
            <person name="Zahm M."/>
            <person name="Klopp C."/>
            <person name="Cedric C."/>
            <person name="Louis A."/>
            <person name="Berthelot C."/>
            <person name="Parey E."/>
            <person name="Roest Crollius H."/>
            <person name="Montfort J."/>
            <person name="Robinson-Rechavi M."/>
            <person name="Bucao C."/>
            <person name="Bouchez O."/>
            <person name="Gislard M."/>
            <person name="Lluch J."/>
            <person name="Milhes M."/>
            <person name="Lampietro C."/>
            <person name="Lopez Roques C."/>
            <person name="Donnadieu C."/>
            <person name="Braasch I."/>
            <person name="Desvignes T."/>
            <person name="Postlethwait J."/>
            <person name="Bobe J."/>
            <person name="Guiguen Y."/>
            <person name="Dirks R."/>
        </authorList>
    </citation>
    <scope>NUCLEOTIDE SEQUENCE</scope>
    <source>
        <strain evidence="3">Tag_6206</strain>
        <tissue evidence="3">Liver</tissue>
    </source>
</reference>
<name>A0A9D3M2P0_ANGAN</name>